<evidence type="ECO:0008006" key="4">
    <source>
        <dbReference type="Google" id="ProtNLM"/>
    </source>
</evidence>
<feature type="chain" id="PRO_5001721232" description="Secreted protein" evidence="1">
    <location>
        <begin position="27"/>
        <end position="205"/>
    </location>
</feature>
<sequence length="205" mass="20782">MNRRIIAAGALALSAAGSGVFSTAQAGAAATTTFGMQRSPGIVTAGCLPKAKATVKVTPQGATELTTVKATGLPKNTDFDLFVIQVPNAPFGISWYQGDLETNSKGAGTGTYRGRFSVETFAVAPGTAPAPSVHTSPIADATSNPPFAPIHTFHLGLWFNSPADAVKAGCPGTTTPFNGEHNAGVQVLNTGGFPDLAGPLGRIDS</sequence>
<proteinExistence type="predicted"/>
<evidence type="ECO:0000313" key="2">
    <source>
        <dbReference type="EMBL" id="CCH76631.1"/>
    </source>
</evidence>
<gene>
    <name evidence="2" type="ORF">BN12_1360019</name>
</gene>
<dbReference type="AlphaFoldDB" id="A0A077LTM3"/>
<keyword evidence="3" id="KW-1185">Reference proteome</keyword>
<reference evidence="2 3" key="1">
    <citation type="journal article" date="2013" name="ISME J.">
        <title>A metabolic model for members of the genus Tetrasphaera involved in enhanced biological phosphorus removal.</title>
        <authorList>
            <person name="Kristiansen R."/>
            <person name="Nguyen H.T.T."/>
            <person name="Saunders A.M."/>
            <person name="Nielsen J.L."/>
            <person name="Wimmer R."/>
            <person name="Le V.Q."/>
            <person name="McIlroy S.J."/>
            <person name="Petrovski S."/>
            <person name="Seviour R.J."/>
            <person name="Calteau A."/>
            <person name="Nielsen K.L."/>
            <person name="Nielsen P.H."/>
        </authorList>
    </citation>
    <scope>NUCLEOTIDE SEQUENCE [LARGE SCALE GENOMIC DNA]</scope>
    <source>
        <strain evidence="2 3">T1-X7</strain>
    </source>
</reference>
<accession>A0A077LTM3</accession>
<dbReference type="RefSeq" id="WP_200901219.1">
    <property type="nucleotide sequence ID" value="NZ_HF570958.1"/>
</dbReference>
<organism evidence="2 3">
    <name type="scientific">Nostocoides japonicum T1-X7</name>
    <dbReference type="NCBI Taxonomy" id="1194083"/>
    <lineage>
        <taxon>Bacteria</taxon>
        <taxon>Bacillati</taxon>
        <taxon>Actinomycetota</taxon>
        <taxon>Actinomycetes</taxon>
        <taxon>Micrococcales</taxon>
        <taxon>Intrasporangiaceae</taxon>
        <taxon>Nostocoides</taxon>
    </lineage>
</organism>
<feature type="signal peptide" evidence="1">
    <location>
        <begin position="1"/>
        <end position="26"/>
    </location>
</feature>
<keyword evidence="1" id="KW-0732">Signal</keyword>
<dbReference type="Proteomes" id="UP000035721">
    <property type="component" value="Unassembled WGS sequence"/>
</dbReference>
<dbReference type="EMBL" id="CAJB01000042">
    <property type="protein sequence ID" value="CCH76631.1"/>
    <property type="molecule type" value="Genomic_DNA"/>
</dbReference>
<evidence type="ECO:0000313" key="3">
    <source>
        <dbReference type="Proteomes" id="UP000035721"/>
    </source>
</evidence>
<name>A0A077LTM3_9MICO</name>
<comment type="caution">
    <text evidence="2">The sequence shown here is derived from an EMBL/GenBank/DDBJ whole genome shotgun (WGS) entry which is preliminary data.</text>
</comment>
<dbReference type="STRING" id="1194083.BN12_1360019"/>
<evidence type="ECO:0000256" key="1">
    <source>
        <dbReference type="SAM" id="SignalP"/>
    </source>
</evidence>
<protein>
    <recommendedName>
        <fullName evidence="4">Secreted protein</fullName>
    </recommendedName>
</protein>